<dbReference type="AlphaFoldDB" id="A0A0K0FDD3"/>
<protein>
    <submittedName>
        <fullName evidence="2">Uncharacterized protein</fullName>
    </submittedName>
</protein>
<dbReference type="Proteomes" id="UP000035680">
    <property type="component" value="Unassembled WGS sequence"/>
</dbReference>
<evidence type="ECO:0000313" key="1">
    <source>
        <dbReference type="Proteomes" id="UP000035680"/>
    </source>
</evidence>
<evidence type="ECO:0000313" key="2">
    <source>
        <dbReference type="WBParaSite" id="SVE_0685400.1"/>
    </source>
</evidence>
<accession>A0A0K0FDD3</accession>
<reference evidence="2" key="2">
    <citation type="submission" date="2015-08" db="UniProtKB">
        <authorList>
            <consortium name="WormBaseParasite"/>
        </authorList>
    </citation>
    <scope>IDENTIFICATION</scope>
</reference>
<name>A0A0K0FDD3_STRVS</name>
<keyword evidence="1" id="KW-1185">Reference proteome</keyword>
<sequence>MLHSYEKDRNTEQQLSDISKFFSKKQSAKDKLKDCSRDSNFVVQTKSFFNLAFADCSFIKKFVKIME</sequence>
<dbReference type="WBParaSite" id="SVE_0685400.1">
    <property type="protein sequence ID" value="SVE_0685400.1"/>
    <property type="gene ID" value="SVE_0685400"/>
</dbReference>
<proteinExistence type="predicted"/>
<reference evidence="1" key="1">
    <citation type="submission" date="2014-07" db="EMBL/GenBank/DDBJ databases">
        <authorList>
            <person name="Martin A.A"/>
            <person name="De Silva N."/>
        </authorList>
    </citation>
    <scope>NUCLEOTIDE SEQUENCE</scope>
</reference>
<organism evidence="1 2">
    <name type="scientific">Strongyloides venezuelensis</name>
    <name type="common">Threadworm</name>
    <dbReference type="NCBI Taxonomy" id="75913"/>
    <lineage>
        <taxon>Eukaryota</taxon>
        <taxon>Metazoa</taxon>
        <taxon>Ecdysozoa</taxon>
        <taxon>Nematoda</taxon>
        <taxon>Chromadorea</taxon>
        <taxon>Rhabditida</taxon>
        <taxon>Tylenchina</taxon>
        <taxon>Panagrolaimomorpha</taxon>
        <taxon>Strongyloidoidea</taxon>
        <taxon>Strongyloididae</taxon>
        <taxon>Strongyloides</taxon>
    </lineage>
</organism>